<dbReference type="CDD" id="cd00520">
    <property type="entry name" value="RRF"/>
    <property type="match status" value="1"/>
</dbReference>
<keyword evidence="4 6" id="KW-0648">Protein biosynthesis</keyword>
<name>A0A514BTD0_9GAMM</name>
<evidence type="ECO:0000259" key="8">
    <source>
        <dbReference type="Pfam" id="PF01765"/>
    </source>
</evidence>
<dbReference type="Proteomes" id="UP000317199">
    <property type="component" value="Chromosome"/>
</dbReference>
<dbReference type="EMBL" id="CP041242">
    <property type="protein sequence ID" value="QDH70632.1"/>
    <property type="molecule type" value="Genomic_DNA"/>
</dbReference>
<dbReference type="InterPro" id="IPR036191">
    <property type="entry name" value="RRF_sf"/>
</dbReference>
<dbReference type="GO" id="GO:0002184">
    <property type="term" value="P:cytoplasmic translational termination"/>
    <property type="evidence" value="ECO:0007669"/>
    <property type="project" value="TreeGrafter"/>
</dbReference>
<evidence type="ECO:0000256" key="6">
    <source>
        <dbReference type="HAMAP-Rule" id="MF_00040"/>
    </source>
</evidence>
<dbReference type="InterPro" id="IPR002661">
    <property type="entry name" value="Ribosome_recyc_fac"/>
</dbReference>
<dbReference type="GO" id="GO:0005829">
    <property type="term" value="C:cytosol"/>
    <property type="evidence" value="ECO:0007669"/>
    <property type="project" value="GOC"/>
</dbReference>
<dbReference type="NCBIfam" id="TIGR00496">
    <property type="entry name" value="frr"/>
    <property type="match status" value="1"/>
</dbReference>
<dbReference type="FunFam" id="3.30.1360.40:FF:000001">
    <property type="entry name" value="Ribosome-recycling factor"/>
    <property type="match status" value="1"/>
</dbReference>
<dbReference type="Pfam" id="PF01765">
    <property type="entry name" value="RRF"/>
    <property type="match status" value="1"/>
</dbReference>
<evidence type="ECO:0000256" key="3">
    <source>
        <dbReference type="ARBA" id="ARBA00022490"/>
    </source>
</evidence>
<dbReference type="InterPro" id="IPR023584">
    <property type="entry name" value="Ribosome_recyc_fac_dom"/>
</dbReference>
<dbReference type="GO" id="GO:0043023">
    <property type="term" value="F:ribosomal large subunit binding"/>
    <property type="evidence" value="ECO:0007669"/>
    <property type="project" value="TreeGrafter"/>
</dbReference>
<evidence type="ECO:0000256" key="1">
    <source>
        <dbReference type="ARBA" id="ARBA00004496"/>
    </source>
</evidence>
<evidence type="ECO:0000256" key="2">
    <source>
        <dbReference type="ARBA" id="ARBA00005912"/>
    </source>
</evidence>
<reference evidence="9 10" key="1">
    <citation type="submission" date="2019-06" db="EMBL/GenBank/DDBJ databases">
        <title>Lysobacter alkalisoli sp. nov. isolated from saline-alkali soil.</title>
        <authorList>
            <person name="Sun J.-Q."/>
            <person name="Xu L."/>
        </authorList>
    </citation>
    <scope>NUCLEOTIDE SEQUENCE [LARGE SCALE GENOMIC DNA]</scope>
    <source>
        <strain evidence="9 10">SJ-36</strain>
    </source>
</reference>
<dbReference type="Gene3D" id="1.10.132.20">
    <property type="entry name" value="Ribosome-recycling factor"/>
    <property type="match status" value="1"/>
</dbReference>
<evidence type="ECO:0000313" key="10">
    <source>
        <dbReference type="Proteomes" id="UP000317199"/>
    </source>
</evidence>
<dbReference type="SUPFAM" id="SSF55194">
    <property type="entry name" value="Ribosome recycling factor, RRF"/>
    <property type="match status" value="1"/>
</dbReference>
<accession>A0A514BTD0</accession>
<keyword evidence="3 6" id="KW-0963">Cytoplasm</keyword>
<organism evidence="9 10">
    <name type="scientific">Marilutibacter alkalisoli</name>
    <dbReference type="NCBI Taxonomy" id="2591633"/>
    <lineage>
        <taxon>Bacteria</taxon>
        <taxon>Pseudomonadati</taxon>
        <taxon>Pseudomonadota</taxon>
        <taxon>Gammaproteobacteria</taxon>
        <taxon>Lysobacterales</taxon>
        <taxon>Lysobacteraceae</taxon>
        <taxon>Marilutibacter</taxon>
    </lineage>
</organism>
<evidence type="ECO:0000256" key="5">
    <source>
        <dbReference type="ARBA" id="ARBA00025050"/>
    </source>
</evidence>
<feature type="coiled-coil region" evidence="7">
    <location>
        <begin position="132"/>
        <end position="166"/>
    </location>
</feature>
<dbReference type="AlphaFoldDB" id="A0A514BTD0"/>
<dbReference type="PANTHER" id="PTHR20982">
    <property type="entry name" value="RIBOSOME RECYCLING FACTOR"/>
    <property type="match status" value="1"/>
</dbReference>
<evidence type="ECO:0000256" key="7">
    <source>
        <dbReference type="SAM" id="Coils"/>
    </source>
</evidence>
<dbReference type="OrthoDB" id="9804006at2"/>
<evidence type="ECO:0000256" key="4">
    <source>
        <dbReference type="ARBA" id="ARBA00022917"/>
    </source>
</evidence>
<keyword evidence="10" id="KW-1185">Reference proteome</keyword>
<dbReference type="PANTHER" id="PTHR20982:SF3">
    <property type="entry name" value="MITOCHONDRIAL RIBOSOME RECYCLING FACTOR PSEUDO 1"/>
    <property type="match status" value="1"/>
</dbReference>
<keyword evidence="7" id="KW-0175">Coiled coil</keyword>
<protein>
    <recommendedName>
        <fullName evidence="6">Ribosome-recycling factor</fullName>
        <shortName evidence="6">RRF</shortName>
    </recommendedName>
    <alternativeName>
        <fullName evidence="6">Ribosome-releasing factor</fullName>
    </alternativeName>
</protein>
<comment type="similarity">
    <text evidence="2 6">Belongs to the RRF family.</text>
</comment>
<comment type="subcellular location">
    <subcellularLocation>
        <location evidence="1 6">Cytoplasm</location>
    </subcellularLocation>
</comment>
<feature type="domain" description="Ribosome recycling factor" evidence="8">
    <location>
        <begin position="20"/>
        <end position="183"/>
    </location>
</feature>
<proteinExistence type="inferred from homology"/>
<gene>
    <name evidence="6" type="primary">frr</name>
    <name evidence="9" type="ORF">FKV23_11495</name>
</gene>
<comment type="function">
    <text evidence="5 6">Responsible for the release of ribosomes from messenger RNA at the termination of protein biosynthesis. May increase the efficiency of translation by recycling ribosomes from one round of translation to another.</text>
</comment>
<dbReference type="FunFam" id="1.10.132.20:FF:000001">
    <property type="entry name" value="Ribosome-recycling factor"/>
    <property type="match status" value="1"/>
</dbReference>
<evidence type="ECO:0000313" key="9">
    <source>
        <dbReference type="EMBL" id="QDH70632.1"/>
    </source>
</evidence>
<dbReference type="KEGG" id="lyj:FKV23_11495"/>
<dbReference type="Gene3D" id="3.30.1360.40">
    <property type="match status" value="1"/>
</dbReference>
<sequence>MLNEIKTDAKTRMAKSVDTLRHDLTKVRTGRASTALVDHLKIEYYGSEMPLTQVASVAVTDSRSLTITPWEKQMVSPIEKAIINSDLGLTPNTAGTVIRINLPALTEERRRELSKVVHGEGEDTKVAIRNIRRDANHQVKELLKEKQITEDDMRRAEDDIQKLTDSAIKDVDEVVKAKEQELMAV</sequence>
<dbReference type="HAMAP" id="MF_00040">
    <property type="entry name" value="RRF"/>
    <property type="match status" value="1"/>
</dbReference>
<dbReference type="RefSeq" id="WP_141623966.1">
    <property type="nucleotide sequence ID" value="NZ_CP041242.1"/>
</dbReference>